<evidence type="ECO:0000256" key="1">
    <source>
        <dbReference type="ARBA" id="ARBA00022737"/>
    </source>
</evidence>
<reference evidence="3 4" key="1">
    <citation type="journal article" date="2020" name="ISME J.">
        <title>Uncovering the hidden diversity of litter-decomposition mechanisms in mushroom-forming fungi.</title>
        <authorList>
            <person name="Floudas D."/>
            <person name="Bentzer J."/>
            <person name="Ahren D."/>
            <person name="Johansson T."/>
            <person name="Persson P."/>
            <person name="Tunlid A."/>
        </authorList>
    </citation>
    <scope>NUCLEOTIDE SEQUENCE [LARGE SCALE GENOMIC DNA]</scope>
    <source>
        <strain evidence="3 4">CBS 101986</strain>
    </source>
</reference>
<dbReference type="InterPro" id="IPR027417">
    <property type="entry name" value="P-loop_NTPase"/>
</dbReference>
<protein>
    <recommendedName>
        <fullName evidence="2">NACHT domain-containing protein</fullName>
    </recommendedName>
</protein>
<dbReference type="AlphaFoldDB" id="A0A8H5EWB9"/>
<dbReference type="Proteomes" id="UP000567179">
    <property type="component" value="Unassembled WGS sequence"/>
</dbReference>
<keyword evidence="1" id="KW-0677">Repeat</keyword>
<organism evidence="3 4">
    <name type="scientific">Psilocybe cf. subviscida</name>
    <dbReference type="NCBI Taxonomy" id="2480587"/>
    <lineage>
        <taxon>Eukaryota</taxon>
        <taxon>Fungi</taxon>
        <taxon>Dikarya</taxon>
        <taxon>Basidiomycota</taxon>
        <taxon>Agaricomycotina</taxon>
        <taxon>Agaricomycetes</taxon>
        <taxon>Agaricomycetidae</taxon>
        <taxon>Agaricales</taxon>
        <taxon>Agaricineae</taxon>
        <taxon>Strophariaceae</taxon>
        <taxon>Psilocybe</taxon>
    </lineage>
</organism>
<comment type="caution">
    <text evidence="3">The sequence shown here is derived from an EMBL/GenBank/DDBJ whole genome shotgun (WGS) entry which is preliminary data.</text>
</comment>
<evidence type="ECO:0000313" key="4">
    <source>
        <dbReference type="Proteomes" id="UP000567179"/>
    </source>
</evidence>
<dbReference type="PANTHER" id="PTHR10039">
    <property type="entry name" value="AMELOGENIN"/>
    <property type="match status" value="1"/>
</dbReference>
<gene>
    <name evidence="3" type="ORF">D9619_011792</name>
</gene>
<keyword evidence="4" id="KW-1185">Reference proteome</keyword>
<proteinExistence type="predicted"/>
<accession>A0A8H5EWB9</accession>
<sequence>MFSRRHKGPDPANYGTETLKWKPVFVGALKATEAALEGSPIPAAKTCISLVLKVIEAADMAADNEKVFQELHARYQDLKDFLPSVTSDIPSTVKEVVDDLDLKLKNLAKRWEPRLTRKPKKRDTVLKLFTASDDHTALLGFVTETDQAIKDFLLHFEVKSWIITYREIVKNRQIAILASMPRAQYASYKTLRPGGARTCLEGTRLSVLKTVETWALDPNRDHPPVFWLNGIAGIGKSTIAHSVASRLDSRTINLKNGNLVFPTLAFQLSSFDPLIKSRLAQVLEEDPGCVTDSPKIQFEKLIRQPLAAISISKPLILVFDALDECQADSLEEILWVIVNSIKDIPFLRVFITSRPEGLIREGLAVEDGHSARQKLVLHEDMRVQEEVEKDIRLYLKTSLQEIWQKENQGEWPPEKDLEALVGHSGKLFIYAATMVRFIGGNRTLDLERQLGVLLNVKVGHIPVSSSYRRLDQLYLNILEVALPAEVPDDPHYIERFQNVVGAIVLLQKTLPLDALAPFLGGGYNVSKIRQTLYHLHSIFTVPDDPSNVVRTYHLSFPNFITSADRCTNDNAYINPQKQELYLFLRCLDIMKQFFVPYMRRLDIRQDTIDSFDNQTNVEDVDQPLTNSASNNPVDDDLFEGYTSMNPEVRYAANHWDTHLIAIRTKTASAEQRKEREKEIQISAEALEQLIGALDQFIAHYLPPWLDRRIKQIQPSYGARKMKLAQDTLAVMYNVHRWLAANIDPRESQVMKQTLQTDAHDAFARLFPRAPLDYNYTLGSRSINGFFFVGARLCFLT</sequence>
<feature type="domain" description="NACHT" evidence="2">
    <location>
        <begin position="224"/>
        <end position="355"/>
    </location>
</feature>
<dbReference type="Pfam" id="PF24883">
    <property type="entry name" value="NPHP3_N"/>
    <property type="match status" value="1"/>
</dbReference>
<evidence type="ECO:0000313" key="3">
    <source>
        <dbReference type="EMBL" id="KAF5314383.1"/>
    </source>
</evidence>
<dbReference type="PANTHER" id="PTHR10039:SF14">
    <property type="entry name" value="NACHT DOMAIN-CONTAINING PROTEIN"/>
    <property type="match status" value="1"/>
</dbReference>
<dbReference type="SUPFAM" id="SSF52540">
    <property type="entry name" value="P-loop containing nucleoside triphosphate hydrolases"/>
    <property type="match status" value="1"/>
</dbReference>
<dbReference type="EMBL" id="JAACJJ010000044">
    <property type="protein sequence ID" value="KAF5314383.1"/>
    <property type="molecule type" value="Genomic_DNA"/>
</dbReference>
<dbReference type="InterPro" id="IPR007111">
    <property type="entry name" value="NACHT_NTPase"/>
</dbReference>
<name>A0A8H5EWB9_9AGAR</name>
<dbReference type="InterPro" id="IPR056884">
    <property type="entry name" value="NPHP3-like_N"/>
</dbReference>
<evidence type="ECO:0000259" key="2">
    <source>
        <dbReference type="PROSITE" id="PS50837"/>
    </source>
</evidence>
<dbReference type="OrthoDB" id="3027122at2759"/>
<dbReference type="Gene3D" id="3.40.50.300">
    <property type="entry name" value="P-loop containing nucleotide triphosphate hydrolases"/>
    <property type="match status" value="1"/>
</dbReference>
<dbReference type="PROSITE" id="PS50837">
    <property type="entry name" value="NACHT"/>
    <property type="match status" value="1"/>
</dbReference>